<dbReference type="AlphaFoldDB" id="A0A1Q4H5U4"/>
<dbReference type="GO" id="GO:0042602">
    <property type="term" value="F:riboflavin reductase (NADPH) activity"/>
    <property type="evidence" value="ECO:0007669"/>
    <property type="project" value="TreeGrafter"/>
</dbReference>
<evidence type="ECO:0000313" key="7">
    <source>
        <dbReference type="Proteomes" id="UP000220340"/>
    </source>
</evidence>
<keyword evidence="7" id="KW-1185">Reference proteome</keyword>
<dbReference type="SMART" id="SM00903">
    <property type="entry name" value="Flavin_Reduct"/>
    <property type="match status" value="1"/>
</dbReference>
<keyword evidence="2" id="KW-0560">Oxidoreductase</keyword>
<evidence type="ECO:0000256" key="1">
    <source>
        <dbReference type="ARBA" id="ARBA00008898"/>
    </source>
</evidence>
<accession>A0A1Q4H5U4</accession>
<dbReference type="InterPro" id="IPR012349">
    <property type="entry name" value="Split_barrel_FMN-bd"/>
</dbReference>
<proteinExistence type="inferred from homology"/>
<evidence type="ECO:0000313" key="5">
    <source>
        <dbReference type="EMBL" id="PEG54757.1"/>
    </source>
</evidence>
<dbReference type="Proteomes" id="UP000220340">
    <property type="component" value="Unassembled WGS sequence"/>
</dbReference>
<dbReference type="OrthoDB" id="3176898at2"/>
<dbReference type="SUPFAM" id="SSF50475">
    <property type="entry name" value="FMN-binding split barrel"/>
    <property type="match status" value="1"/>
</dbReference>
<evidence type="ECO:0000259" key="3">
    <source>
        <dbReference type="SMART" id="SM00903"/>
    </source>
</evidence>
<name>A0A1Q4H5U4_9MYCO</name>
<comment type="similarity">
    <text evidence="1">Belongs to the non-flavoprotein flavin reductase family.</text>
</comment>
<dbReference type="Pfam" id="PF01613">
    <property type="entry name" value="Flavin_Reduct"/>
    <property type="match status" value="1"/>
</dbReference>
<sequence length="165" mass="17887">MSAPGSEAFENLVATLDYPMFVVTAGPADDPAGCLVGFASQTSINPPRFLVGISKRNHTFRVAMTATHLAVHLIDRENVDLAELFGSKTGDNFDKFAHCAWHAGPQGAPILDDAAAWFVGRVLDRVELGDHVGHLLEPIDGKAPERDRPWVSFNDVRDIEPGKQA</sequence>
<organism evidence="5 7">
    <name type="scientific">Mycolicibacterium diernhoferi</name>
    <dbReference type="NCBI Taxonomy" id="1801"/>
    <lineage>
        <taxon>Bacteria</taxon>
        <taxon>Bacillati</taxon>
        <taxon>Actinomycetota</taxon>
        <taxon>Actinomycetes</taxon>
        <taxon>Mycobacteriales</taxon>
        <taxon>Mycobacteriaceae</taxon>
        <taxon>Mycolicibacterium</taxon>
    </lineage>
</organism>
<dbReference type="PANTHER" id="PTHR30466:SF15">
    <property type="entry name" value="POSSIBLE OXIDOREDUCTASE"/>
    <property type="match status" value="1"/>
</dbReference>
<reference evidence="4 6" key="1">
    <citation type="submission" date="2016-09" db="EMBL/GenBank/DDBJ databases">
        <title>genome sequences of unsequenced Mycobacteria.</title>
        <authorList>
            <person name="Greninger A.L."/>
            <person name="Jerome K.R."/>
            <person name="Mcnair B."/>
            <person name="Wallis C."/>
            <person name="Fang F."/>
        </authorList>
    </citation>
    <scope>NUCLEOTIDE SEQUENCE [LARGE SCALE GENOMIC DNA]</scope>
    <source>
        <strain evidence="4 6">BM1</strain>
    </source>
</reference>
<dbReference type="GO" id="GO:0010181">
    <property type="term" value="F:FMN binding"/>
    <property type="evidence" value="ECO:0007669"/>
    <property type="project" value="InterPro"/>
</dbReference>
<evidence type="ECO:0000313" key="4">
    <source>
        <dbReference type="EMBL" id="OPE53418.1"/>
    </source>
</evidence>
<dbReference type="InterPro" id="IPR002563">
    <property type="entry name" value="Flavin_Rdtase-like_dom"/>
</dbReference>
<dbReference type="EMBL" id="MIJD01000159">
    <property type="protein sequence ID" value="OPE53418.1"/>
    <property type="molecule type" value="Genomic_DNA"/>
</dbReference>
<dbReference type="InterPro" id="IPR050268">
    <property type="entry name" value="NADH-dep_flavin_reductase"/>
</dbReference>
<dbReference type="Gene3D" id="2.30.110.10">
    <property type="entry name" value="Electron Transport, Fmn-binding Protein, Chain A"/>
    <property type="match status" value="1"/>
</dbReference>
<protein>
    <submittedName>
        <fullName evidence="4 5">Flavin reductase</fullName>
    </submittedName>
</protein>
<comment type="caution">
    <text evidence="5">The sequence shown here is derived from an EMBL/GenBank/DDBJ whole genome shotgun (WGS) entry which is preliminary data.</text>
</comment>
<dbReference type="Proteomes" id="UP000191039">
    <property type="component" value="Unassembled WGS sequence"/>
</dbReference>
<evidence type="ECO:0000313" key="6">
    <source>
        <dbReference type="Proteomes" id="UP000191039"/>
    </source>
</evidence>
<dbReference type="RefSeq" id="WP_073859132.1">
    <property type="nucleotide sequence ID" value="NZ_BAAATC010000015.1"/>
</dbReference>
<gene>
    <name evidence="4" type="ORF">BV510_15635</name>
    <name evidence="5" type="ORF">CRI78_09650</name>
</gene>
<evidence type="ECO:0000256" key="2">
    <source>
        <dbReference type="ARBA" id="ARBA00023002"/>
    </source>
</evidence>
<dbReference type="PANTHER" id="PTHR30466">
    <property type="entry name" value="FLAVIN REDUCTASE"/>
    <property type="match status" value="1"/>
</dbReference>
<dbReference type="STRING" id="1801.BRW64_24865"/>
<feature type="domain" description="Flavin reductase like" evidence="3">
    <location>
        <begin position="13"/>
        <end position="152"/>
    </location>
</feature>
<dbReference type="EMBL" id="PDCR01000010">
    <property type="protein sequence ID" value="PEG54757.1"/>
    <property type="molecule type" value="Genomic_DNA"/>
</dbReference>
<reference evidence="5 7" key="2">
    <citation type="submission" date="2017-10" db="EMBL/GenBank/DDBJ databases">
        <title>The new phylogeny of genus Mycobacterium.</title>
        <authorList>
            <person name="Tortoli E."/>
            <person name="Trovato A."/>
            <person name="Cirillo D.M."/>
        </authorList>
    </citation>
    <scope>NUCLEOTIDE SEQUENCE [LARGE SCALE GENOMIC DNA]</scope>
    <source>
        <strain evidence="5 7">IP141170001</strain>
    </source>
</reference>